<feature type="transmembrane region" description="Helical" evidence="8">
    <location>
        <begin position="335"/>
        <end position="354"/>
    </location>
</feature>
<dbReference type="PANTHER" id="PTHR42703">
    <property type="entry name" value="NADH DEHYDROGENASE"/>
    <property type="match status" value="1"/>
</dbReference>
<feature type="transmembrane region" description="Helical" evidence="8">
    <location>
        <begin position="215"/>
        <end position="237"/>
    </location>
</feature>
<feature type="transmembrane region" description="Helical" evidence="8">
    <location>
        <begin position="6"/>
        <end position="27"/>
    </location>
</feature>
<evidence type="ECO:0000256" key="4">
    <source>
        <dbReference type="ARBA" id="ARBA00022692"/>
    </source>
</evidence>
<protein>
    <submittedName>
        <fullName evidence="10">Na(+)/H(+) antiporter subunit D</fullName>
    </submittedName>
</protein>
<keyword evidence="3" id="KW-1003">Cell membrane</keyword>
<evidence type="ECO:0000256" key="8">
    <source>
        <dbReference type="SAM" id="Phobius"/>
    </source>
</evidence>
<dbReference type="GO" id="GO:0005886">
    <property type="term" value="C:plasma membrane"/>
    <property type="evidence" value="ECO:0007669"/>
    <property type="project" value="UniProtKB-SubCell"/>
</dbReference>
<dbReference type="OrthoDB" id="9768329at2"/>
<gene>
    <name evidence="10" type="primary">mrpD</name>
    <name evidence="10" type="ORF">PIGHUM_01745</name>
</gene>
<evidence type="ECO:0000256" key="2">
    <source>
        <dbReference type="ARBA" id="ARBA00005346"/>
    </source>
</evidence>
<evidence type="ECO:0000256" key="3">
    <source>
        <dbReference type="ARBA" id="ARBA00022475"/>
    </source>
</evidence>
<keyword evidence="4 7" id="KW-0812">Transmembrane</keyword>
<dbReference type="AlphaFoldDB" id="A0A3P4B0W6"/>
<dbReference type="InterPro" id="IPR001750">
    <property type="entry name" value="ND/Mrp_TM"/>
</dbReference>
<keyword evidence="5 8" id="KW-1133">Transmembrane helix</keyword>
<dbReference type="InterPro" id="IPR050586">
    <property type="entry name" value="CPA3_Na-H_Antiporter_D"/>
</dbReference>
<dbReference type="Proteomes" id="UP000277294">
    <property type="component" value="Unassembled WGS sequence"/>
</dbReference>
<feature type="transmembrane region" description="Helical" evidence="8">
    <location>
        <begin position="310"/>
        <end position="329"/>
    </location>
</feature>
<feature type="transmembrane region" description="Helical" evidence="8">
    <location>
        <begin position="136"/>
        <end position="154"/>
    </location>
</feature>
<feature type="transmembrane region" description="Helical" evidence="8">
    <location>
        <begin position="85"/>
        <end position="106"/>
    </location>
</feature>
<evidence type="ECO:0000259" key="9">
    <source>
        <dbReference type="Pfam" id="PF00361"/>
    </source>
</evidence>
<feature type="domain" description="NADH:quinone oxidoreductase/Mrp antiporter transmembrane" evidence="9">
    <location>
        <begin position="134"/>
        <end position="436"/>
    </location>
</feature>
<evidence type="ECO:0000256" key="7">
    <source>
        <dbReference type="RuleBase" id="RU000320"/>
    </source>
</evidence>
<feature type="transmembrane region" description="Helical" evidence="8">
    <location>
        <begin position="249"/>
        <end position="273"/>
    </location>
</feature>
<feature type="transmembrane region" description="Helical" evidence="8">
    <location>
        <begin position="285"/>
        <end position="303"/>
    </location>
</feature>
<reference evidence="10 11" key="1">
    <citation type="submission" date="2018-10" db="EMBL/GenBank/DDBJ databases">
        <authorList>
            <person name="Criscuolo A."/>
        </authorList>
    </citation>
    <scope>NUCLEOTIDE SEQUENCE [LARGE SCALE GENOMIC DNA]</scope>
    <source>
        <strain evidence="10">DnA1</strain>
    </source>
</reference>
<keyword evidence="11" id="KW-1185">Reference proteome</keyword>
<evidence type="ECO:0000256" key="1">
    <source>
        <dbReference type="ARBA" id="ARBA00004651"/>
    </source>
</evidence>
<accession>A0A3P4B0W6</accession>
<evidence type="ECO:0000313" key="10">
    <source>
        <dbReference type="EMBL" id="VCU69682.1"/>
    </source>
</evidence>
<feature type="transmembrane region" description="Helical" evidence="8">
    <location>
        <begin position="166"/>
        <end position="187"/>
    </location>
</feature>
<feature type="transmembrane region" description="Helical" evidence="8">
    <location>
        <begin position="393"/>
        <end position="415"/>
    </location>
</feature>
<name>A0A3P4B0W6_9BURK</name>
<feature type="transmembrane region" description="Helical" evidence="8">
    <location>
        <begin position="452"/>
        <end position="471"/>
    </location>
</feature>
<evidence type="ECO:0000256" key="5">
    <source>
        <dbReference type="ARBA" id="ARBA00022989"/>
    </source>
</evidence>
<proteinExistence type="inferred from homology"/>
<comment type="similarity">
    <text evidence="2">Belongs to the CPA3 antiporters (TC 2.A.63) subunit D family.</text>
</comment>
<evidence type="ECO:0000313" key="11">
    <source>
        <dbReference type="Proteomes" id="UP000277294"/>
    </source>
</evidence>
<comment type="subcellular location">
    <subcellularLocation>
        <location evidence="1">Cell membrane</location>
        <topology evidence="1">Multi-pass membrane protein</topology>
    </subcellularLocation>
    <subcellularLocation>
        <location evidence="7">Membrane</location>
        <topology evidence="7">Multi-pass membrane protein</topology>
    </subcellularLocation>
</comment>
<feature type="transmembrane region" description="Helical" evidence="8">
    <location>
        <begin position="36"/>
        <end position="55"/>
    </location>
</feature>
<dbReference type="Pfam" id="PF00361">
    <property type="entry name" value="Proton_antipo_M"/>
    <property type="match status" value="1"/>
</dbReference>
<evidence type="ECO:0000256" key="6">
    <source>
        <dbReference type="ARBA" id="ARBA00023136"/>
    </source>
</evidence>
<keyword evidence="6 8" id="KW-0472">Membrane</keyword>
<feature type="transmembrane region" description="Helical" evidence="8">
    <location>
        <begin position="491"/>
        <end position="509"/>
    </location>
</feature>
<dbReference type="NCBIfam" id="NF009309">
    <property type="entry name" value="PRK12666.1"/>
    <property type="match status" value="1"/>
</dbReference>
<dbReference type="EMBL" id="UWPJ01000015">
    <property type="protein sequence ID" value="VCU69682.1"/>
    <property type="molecule type" value="Genomic_DNA"/>
</dbReference>
<dbReference type="PANTHER" id="PTHR42703:SF1">
    <property type="entry name" value="NA(+)_H(+) ANTIPORTER SUBUNIT D1"/>
    <property type="match status" value="1"/>
</dbReference>
<organism evidence="10 11">
    <name type="scientific">Pigmentiphaga humi</name>
    <dbReference type="NCBI Taxonomy" id="2478468"/>
    <lineage>
        <taxon>Bacteria</taxon>
        <taxon>Pseudomonadati</taxon>
        <taxon>Pseudomonadota</taxon>
        <taxon>Betaproteobacteria</taxon>
        <taxon>Burkholderiales</taxon>
        <taxon>Alcaligenaceae</taxon>
        <taxon>Pigmentiphaga</taxon>
    </lineage>
</organism>
<sequence length="549" mass="57605">MMLSWHDHLMILPIVLPMLVSGLMLLLGERLTTQKAVVNVLATLALLAVAVALLLQADDGQLRVAVYLPANWPAPFGIALALDRLSAIMLVLTSVMALGALLYSLARWHRAGVHFHSLFQLQLMGLNGAFLTADLFNLFVFFEILLAASYGLLLHGSGPQRVKAGLHYIAVNLVGSSLFLIGVALIYGVTGTLNMADIAVRIGQVAAADRGLMEAGAAILGVAFLIKAGAWPLNFWLPPSYAAASPPAAALFAIMTKVGVYVILRLSLLMFGSSAGASSGFVQPWILYVGLATLTFGTLGMLASQNLGRLAGFSVIISSGTLLSAIGFGQPGITAAALFYLVSSTLALGAFFLLQELMERSRTFGADLLAVTLEAFGLDRNAAQEDETNSADIGVVIPAAMAFLGLSFIACALVLSGLPPLSGFVAKFALLTSVLNPGGLTQGGSGAEPAQAWILLALLIVSGLTTVVSLTRVGIRTFWVPAGRAQPRLRVIEVFPIAAMLVAGIVLMVQAQPAMRYFNDTARALHEPDAYVQGVLSTRRAGPSGDAQP</sequence>